<gene>
    <name evidence="8" type="ORF">QQS21_008586</name>
</gene>
<dbReference type="PANTHER" id="PTHR15272">
    <property type="entry name" value="CHROMATIN ASSEMBLY FACTOR 1 SUBUNIT A CAF-1 SUBUNIT A"/>
    <property type="match status" value="1"/>
</dbReference>
<feature type="region of interest" description="Disordered" evidence="5">
    <location>
        <begin position="617"/>
        <end position="637"/>
    </location>
</feature>
<dbReference type="EMBL" id="JASWJB010000198">
    <property type="protein sequence ID" value="KAK2593721.1"/>
    <property type="molecule type" value="Genomic_DNA"/>
</dbReference>
<organism evidence="8 9">
    <name type="scientific">Conoideocrella luteorostrata</name>
    <dbReference type="NCBI Taxonomy" id="1105319"/>
    <lineage>
        <taxon>Eukaryota</taxon>
        <taxon>Fungi</taxon>
        <taxon>Dikarya</taxon>
        <taxon>Ascomycota</taxon>
        <taxon>Pezizomycotina</taxon>
        <taxon>Sordariomycetes</taxon>
        <taxon>Hypocreomycetidae</taxon>
        <taxon>Hypocreales</taxon>
        <taxon>Clavicipitaceae</taxon>
        <taxon>Conoideocrella</taxon>
    </lineage>
</organism>
<reference evidence="8" key="1">
    <citation type="submission" date="2023-06" db="EMBL/GenBank/DDBJ databases">
        <title>Conoideocrella luteorostrata (Hypocreales: Clavicipitaceae), a potential biocontrol fungus for elongate hemlock scale in United States Christmas tree production areas.</title>
        <authorList>
            <person name="Barrett H."/>
            <person name="Lovett B."/>
            <person name="Macias A.M."/>
            <person name="Stajich J.E."/>
            <person name="Kasson M.T."/>
        </authorList>
    </citation>
    <scope>NUCLEOTIDE SEQUENCE</scope>
    <source>
        <strain evidence="8">ARSEF 14590</strain>
    </source>
</reference>
<evidence type="ECO:0000256" key="5">
    <source>
        <dbReference type="SAM" id="MobiDB-lite"/>
    </source>
</evidence>
<dbReference type="Pfam" id="PF21796">
    <property type="entry name" value="Cac1_C"/>
    <property type="match status" value="1"/>
</dbReference>
<evidence type="ECO:0000313" key="9">
    <source>
        <dbReference type="Proteomes" id="UP001251528"/>
    </source>
</evidence>
<evidence type="ECO:0008006" key="10">
    <source>
        <dbReference type="Google" id="ProtNLM"/>
    </source>
</evidence>
<dbReference type="GO" id="GO:0005634">
    <property type="term" value="C:nucleus"/>
    <property type="evidence" value="ECO:0007669"/>
    <property type="project" value="UniProtKB-SubCell"/>
</dbReference>
<protein>
    <recommendedName>
        <fullName evidence="10">Chromatin assembly factor 1 subunit A</fullName>
    </recommendedName>
</protein>
<keyword evidence="9" id="KW-1185">Reference proteome</keyword>
<name>A0AAJ0CN24_9HYPO</name>
<evidence type="ECO:0000256" key="4">
    <source>
        <dbReference type="ARBA" id="ARBA00023242"/>
    </source>
</evidence>
<feature type="compositionally biased region" description="Low complexity" evidence="5">
    <location>
        <begin position="106"/>
        <end position="121"/>
    </location>
</feature>
<dbReference type="Pfam" id="PF12253">
    <property type="entry name" value="CAF1A_dimeriz"/>
    <property type="match status" value="1"/>
</dbReference>
<dbReference type="AlphaFoldDB" id="A0AAJ0CN24"/>
<dbReference type="GO" id="GO:0006281">
    <property type="term" value="P:DNA repair"/>
    <property type="evidence" value="ECO:0007669"/>
    <property type="project" value="UniProtKB-KW"/>
</dbReference>
<dbReference type="GO" id="GO:0006334">
    <property type="term" value="P:nucleosome assembly"/>
    <property type="evidence" value="ECO:0007669"/>
    <property type="project" value="TreeGrafter"/>
</dbReference>
<dbReference type="Proteomes" id="UP001251528">
    <property type="component" value="Unassembled WGS sequence"/>
</dbReference>
<proteinExistence type="predicted"/>
<dbReference type="InterPro" id="IPR022043">
    <property type="entry name" value="CAF1A_DD"/>
</dbReference>
<evidence type="ECO:0000259" key="6">
    <source>
        <dbReference type="Pfam" id="PF12253"/>
    </source>
</evidence>
<feature type="region of interest" description="Disordered" evidence="5">
    <location>
        <begin position="1"/>
        <end position="261"/>
    </location>
</feature>
<sequence length="637" mass="71367">MPLFELSPNVQDMDSAGRKRSHDDFTGDLVNVNENQGAKTPKTTSIRPAGDSLLPPHVQCGVQSSPNGLGSPALTDAGSSTPARNSPCPLTPTKAKPDKSSDEDQTSTMADTMAASATTAAKGPAPKRKRLTAGEKEAKEKEMAEKRKEREEQAARKAAEKAVEKAKQEEEKAARAKEREDKRKQKEEEDRVKAEQKDEKKRKKEEEQRRIQDEKDRKARSQQKLNAYFKVPSTPKKLDSETDSTAASPAKADGTTATSKSVETEYDKLFKPFFVREDTRLALFPTQMDQETKKIKLRILDDFVTKQQETLDQQPRRFDPLELLCLPSKPSKRGTIHHPVKHIMETAYREAESSSGAGDAANHIFEQARVKLANIPQKVIAFSQDVRPPYYGTVTLKPFALGRDIINKLARKSIDRRLPLDYDYDSEAEWQEEEGEDIDMDDDEEELDDEDDLDGFLDDTEDAGLSRRVFGSTMEPESTGICFENYHRLGPCRTVYEHKMEFMHEGLGHSWGINPFSAEYWEQDTRGKMPKFTQPASEISSKMAPPPAPNNAFAALNGEAGTTGAKLVKAELLNDVKQAILDNKALSKVGIIDFIFHQFRDNVSRTEVKNTLEHVAEKKGAGRSKEWDLKAGHELES</sequence>
<dbReference type="GO" id="GO:0033186">
    <property type="term" value="C:CAF-1 complex"/>
    <property type="evidence" value="ECO:0007669"/>
    <property type="project" value="TreeGrafter"/>
</dbReference>
<feature type="domain" description="Chromatin assembly factor 1 subunit Cac1-like C-terminal" evidence="7">
    <location>
        <begin position="573"/>
        <end position="629"/>
    </location>
</feature>
<evidence type="ECO:0000256" key="2">
    <source>
        <dbReference type="ARBA" id="ARBA00022763"/>
    </source>
</evidence>
<comment type="caution">
    <text evidence="8">The sequence shown here is derived from an EMBL/GenBank/DDBJ whole genome shotgun (WGS) entry which is preliminary data.</text>
</comment>
<keyword evidence="3" id="KW-0234">DNA repair</keyword>
<keyword evidence="2" id="KW-0227">DNA damage</keyword>
<keyword evidence="4" id="KW-0539">Nucleus</keyword>
<feature type="compositionally biased region" description="Basic and acidic residues" evidence="5">
    <location>
        <begin position="15"/>
        <end position="25"/>
    </location>
</feature>
<feature type="domain" description="Chromatin assembly factor 1 subunit A dimerization" evidence="6">
    <location>
        <begin position="378"/>
        <end position="452"/>
    </location>
</feature>
<evidence type="ECO:0000256" key="3">
    <source>
        <dbReference type="ARBA" id="ARBA00023204"/>
    </source>
</evidence>
<comment type="subcellular location">
    <subcellularLocation>
        <location evidence="1">Nucleus</location>
    </subcellularLocation>
</comment>
<dbReference type="InterPro" id="IPR048800">
    <property type="entry name" value="Cac1-like_C"/>
</dbReference>
<feature type="compositionally biased region" description="Polar residues" evidence="5">
    <location>
        <begin position="32"/>
        <end position="46"/>
    </location>
</feature>
<feature type="compositionally biased region" description="Basic and acidic residues" evidence="5">
    <location>
        <begin position="132"/>
        <end position="219"/>
    </location>
</feature>
<evidence type="ECO:0000313" key="8">
    <source>
        <dbReference type="EMBL" id="KAK2593721.1"/>
    </source>
</evidence>
<dbReference type="CDD" id="cd22249">
    <property type="entry name" value="UDM1_RNF168_RNF169-like"/>
    <property type="match status" value="1"/>
</dbReference>
<feature type="region of interest" description="Disordered" evidence="5">
    <location>
        <begin position="425"/>
        <end position="456"/>
    </location>
</feature>
<dbReference type="PANTHER" id="PTHR15272:SF0">
    <property type="entry name" value="CHROMATIN ASSEMBLY FACTOR 1 SUBUNIT A"/>
    <property type="match status" value="1"/>
</dbReference>
<evidence type="ECO:0000256" key="1">
    <source>
        <dbReference type="ARBA" id="ARBA00004123"/>
    </source>
</evidence>
<accession>A0AAJ0CN24</accession>
<evidence type="ECO:0000259" key="7">
    <source>
        <dbReference type="Pfam" id="PF21796"/>
    </source>
</evidence>